<evidence type="ECO:0000313" key="6">
    <source>
        <dbReference type="Proteomes" id="UP000030645"/>
    </source>
</evidence>
<gene>
    <name evidence="5" type="ORF">L484_023969</name>
</gene>
<dbReference type="Proteomes" id="UP000030645">
    <property type="component" value="Unassembled WGS sequence"/>
</dbReference>
<evidence type="ECO:0000256" key="2">
    <source>
        <dbReference type="ARBA" id="ARBA00022679"/>
    </source>
</evidence>
<dbReference type="STRING" id="981085.W9R0G3"/>
<dbReference type="PANTHER" id="PTHR11783">
    <property type="entry name" value="SULFOTRANSFERASE SULT"/>
    <property type="match status" value="1"/>
</dbReference>
<evidence type="ECO:0000313" key="5">
    <source>
        <dbReference type="EMBL" id="EXB62673.1"/>
    </source>
</evidence>
<reference evidence="6" key="1">
    <citation type="submission" date="2013-01" db="EMBL/GenBank/DDBJ databases">
        <title>Draft Genome Sequence of a Mulberry Tree, Morus notabilis C.K. Schneid.</title>
        <authorList>
            <person name="He N."/>
            <person name="Zhao S."/>
        </authorList>
    </citation>
    <scope>NUCLEOTIDE SEQUENCE</scope>
</reference>
<dbReference type="OrthoDB" id="205623at2759"/>
<dbReference type="EC" id="2.8.2.-" evidence="3"/>
<sequence>MNPIQSSVELARINENEFDDQQKVVVLSQLPKTKGFLGLSSLSLYQGFWCPSKIVPNVISFQTHFQAHDQDIILASKPKSGTTWLKALVFSIVNRARYTPSNTPLLISNPHQLVPFLEFTLFADHAIHKNSAAVKVPDLSGIPSPRLFSTHIPYPSLPESVKNSKCRIVYICRNPLDVIVSSWHFGTQDRTRSQWTNMEEYVDKFWKGEAAFGPFWDHVLSYWRESLEKPEKVLFLRYEDMKEDTVAQVKRIAEFVGFRFSDEEESGGVVRQISEMCSLKSLKDLEVNKTGKFMPNFENKSYFRKGGVGDWVNHLSASLAKRIISKVNEEKLKGSGLTFKYES</sequence>
<comment type="similarity">
    <text evidence="1 3">Belongs to the sulfotransferase 1 family.</text>
</comment>
<dbReference type="InterPro" id="IPR000863">
    <property type="entry name" value="Sulfotransferase_dom"/>
</dbReference>
<keyword evidence="6" id="KW-1185">Reference proteome</keyword>
<feature type="domain" description="Sulfotransferase" evidence="4">
    <location>
        <begin position="69"/>
        <end position="336"/>
    </location>
</feature>
<dbReference type="AlphaFoldDB" id="W9R0G3"/>
<evidence type="ECO:0000256" key="1">
    <source>
        <dbReference type="ARBA" id="ARBA00005771"/>
    </source>
</evidence>
<dbReference type="InterPro" id="IPR027417">
    <property type="entry name" value="P-loop_NTPase"/>
</dbReference>
<organism evidence="5 6">
    <name type="scientific">Morus notabilis</name>
    <dbReference type="NCBI Taxonomy" id="981085"/>
    <lineage>
        <taxon>Eukaryota</taxon>
        <taxon>Viridiplantae</taxon>
        <taxon>Streptophyta</taxon>
        <taxon>Embryophyta</taxon>
        <taxon>Tracheophyta</taxon>
        <taxon>Spermatophyta</taxon>
        <taxon>Magnoliopsida</taxon>
        <taxon>eudicotyledons</taxon>
        <taxon>Gunneridae</taxon>
        <taxon>Pentapetalae</taxon>
        <taxon>rosids</taxon>
        <taxon>fabids</taxon>
        <taxon>Rosales</taxon>
        <taxon>Moraceae</taxon>
        <taxon>Moreae</taxon>
        <taxon>Morus</taxon>
    </lineage>
</organism>
<evidence type="ECO:0000259" key="4">
    <source>
        <dbReference type="Pfam" id="PF00685"/>
    </source>
</evidence>
<accession>W9R0G3</accession>
<dbReference type="Pfam" id="PF00685">
    <property type="entry name" value="Sulfotransfer_1"/>
    <property type="match status" value="1"/>
</dbReference>
<dbReference type="EMBL" id="KE344454">
    <property type="protein sequence ID" value="EXB62673.1"/>
    <property type="molecule type" value="Genomic_DNA"/>
</dbReference>
<evidence type="ECO:0000256" key="3">
    <source>
        <dbReference type="RuleBase" id="RU361155"/>
    </source>
</evidence>
<dbReference type="SUPFAM" id="SSF52540">
    <property type="entry name" value="P-loop containing nucleoside triphosphate hydrolases"/>
    <property type="match status" value="1"/>
</dbReference>
<name>W9R0G3_9ROSA</name>
<proteinExistence type="inferred from homology"/>
<dbReference type="eggNOG" id="KOG1584">
    <property type="taxonomic scope" value="Eukaryota"/>
</dbReference>
<protein>
    <recommendedName>
        <fullName evidence="3">Sulfotransferase</fullName>
        <ecNumber evidence="3">2.8.2.-</ecNumber>
    </recommendedName>
</protein>
<dbReference type="KEGG" id="mnt:21406721"/>
<keyword evidence="2 3" id="KW-0808">Transferase</keyword>
<dbReference type="GO" id="GO:0008146">
    <property type="term" value="F:sulfotransferase activity"/>
    <property type="evidence" value="ECO:0007669"/>
    <property type="project" value="InterPro"/>
</dbReference>
<dbReference type="Gene3D" id="3.40.50.300">
    <property type="entry name" value="P-loop containing nucleotide triphosphate hydrolases"/>
    <property type="match status" value="1"/>
</dbReference>